<protein>
    <submittedName>
        <fullName evidence="2">Uncharacterized protein</fullName>
    </submittedName>
</protein>
<keyword evidence="1" id="KW-1133">Transmembrane helix</keyword>
<evidence type="ECO:0000313" key="2">
    <source>
        <dbReference type="EMBL" id="KYH30460.1"/>
    </source>
</evidence>
<evidence type="ECO:0000256" key="1">
    <source>
        <dbReference type="SAM" id="Phobius"/>
    </source>
</evidence>
<keyword evidence="3" id="KW-1185">Reference proteome</keyword>
<dbReference type="PATRIC" id="fig|1121338.3.peg.2761"/>
<dbReference type="EMBL" id="LTBA01000075">
    <property type="protein sequence ID" value="KYH30460.1"/>
    <property type="molecule type" value="Genomic_DNA"/>
</dbReference>
<organism evidence="2 3">
    <name type="scientific">Clostridium tepidiprofundi DSM 19306</name>
    <dbReference type="NCBI Taxonomy" id="1121338"/>
    <lineage>
        <taxon>Bacteria</taxon>
        <taxon>Bacillati</taxon>
        <taxon>Bacillota</taxon>
        <taxon>Clostridia</taxon>
        <taxon>Eubacteriales</taxon>
        <taxon>Clostridiaceae</taxon>
        <taxon>Clostridium</taxon>
    </lineage>
</organism>
<sequence length="127" mass="15410">MYMFGELIGFFVLLLYIYYINRLNFMEVNVILHDVICIGIYQLIINKYVLSRVFIRFDKYRFKNITLERSCKIHKNSNYMSMGIITMFSYINNIYDLKILYALTLLFLFDTYIGNRKELLTEEKNFN</sequence>
<keyword evidence="1" id="KW-0472">Membrane</keyword>
<keyword evidence="1" id="KW-0812">Transmembrane</keyword>
<proteinExistence type="predicted"/>
<gene>
    <name evidence="2" type="ORF">CLTEP_26530</name>
</gene>
<comment type="caution">
    <text evidence="2">The sequence shown here is derived from an EMBL/GenBank/DDBJ whole genome shotgun (WGS) entry which is preliminary data.</text>
</comment>
<accession>A0A151ASA4</accession>
<feature type="transmembrane region" description="Helical" evidence="1">
    <location>
        <begin position="7"/>
        <end position="25"/>
    </location>
</feature>
<feature type="transmembrane region" description="Helical" evidence="1">
    <location>
        <begin position="31"/>
        <end position="55"/>
    </location>
</feature>
<reference evidence="2 3" key="1">
    <citation type="submission" date="2016-02" db="EMBL/GenBank/DDBJ databases">
        <title>Genome sequence of Clostridium tepidiprofundi DSM 19306.</title>
        <authorList>
            <person name="Poehlein A."/>
            <person name="Daniel R."/>
        </authorList>
    </citation>
    <scope>NUCLEOTIDE SEQUENCE [LARGE SCALE GENOMIC DNA]</scope>
    <source>
        <strain evidence="2 3">DSM 19306</strain>
    </source>
</reference>
<evidence type="ECO:0000313" key="3">
    <source>
        <dbReference type="Proteomes" id="UP000075531"/>
    </source>
</evidence>
<name>A0A151ASA4_9CLOT</name>
<dbReference type="Proteomes" id="UP000075531">
    <property type="component" value="Unassembled WGS sequence"/>
</dbReference>
<dbReference type="AlphaFoldDB" id="A0A151ASA4"/>